<feature type="signal peptide" evidence="1">
    <location>
        <begin position="1"/>
        <end position="24"/>
    </location>
</feature>
<dbReference type="Gene3D" id="3.30.505.20">
    <property type="match status" value="1"/>
</dbReference>
<dbReference type="RefSeq" id="WP_379581414.1">
    <property type="nucleotide sequence ID" value="NZ_JBHUFV010000080.1"/>
</dbReference>
<feature type="chain" id="PRO_5046754769" evidence="1">
    <location>
        <begin position="25"/>
        <end position="199"/>
    </location>
</feature>
<dbReference type="Gene3D" id="3.10.450.40">
    <property type="match status" value="1"/>
</dbReference>
<proteinExistence type="predicted"/>
<protein>
    <submittedName>
        <fullName evidence="3">PepSY domain-containing protein</fullName>
    </submittedName>
</protein>
<dbReference type="PROSITE" id="PS51257">
    <property type="entry name" value="PROKAR_LIPOPROTEIN"/>
    <property type="match status" value="1"/>
</dbReference>
<evidence type="ECO:0000313" key="3">
    <source>
        <dbReference type="EMBL" id="MFD1939285.1"/>
    </source>
</evidence>
<dbReference type="Proteomes" id="UP001597368">
    <property type="component" value="Unassembled WGS sequence"/>
</dbReference>
<reference evidence="4" key="1">
    <citation type="journal article" date="2019" name="Int. J. Syst. Evol. Microbiol.">
        <title>The Global Catalogue of Microorganisms (GCM) 10K type strain sequencing project: providing services to taxonomists for standard genome sequencing and annotation.</title>
        <authorList>
            <consortium name="The Broad Institute Genomics Platform"/>
            <consortium name="The Broad Institute Genome Sequencing Center for Infectious Disease"/>
            <person name="Wu L."/>
            <person name="Ma J."/>
        </authorList>
    </citation>
    <scope>NUCLEOTIDE SEQUENCE [LARGE SCALE GENOMIC DNA]</scope>
    <source>
        <strain evidence="4">ICMP 6774ER</strain>
    </source>
</reference>
<feature type="domain" description="PepSY" evidence="2">
    <location>
        <begin position="138"/>
        <end position="197"/>
    </location>
</feature>
<evidence type="ECO:0000259" key="2">
    <source>
        <dbReference type="Pfam" id="PF03413"/>
    </source>
</evidence>
<organism evidence="3 4">
    <name type="scientific">Nonomuraea mangrovi</name>
    <dbReference type="NCBI Taxonomy" id="2316207"/>
    <lineage>
        <taxon>Bacteria</taxon>
        <taxon>Bacillati</taxon>
        <taxon>Actinomycetota</taxon>
        <taxon>Actinomycetes</taxon>
        <taxon>Streptosporangiales</taxon>
        <taxon>Streptosporangiaceae</taxon>
        <taxon>Nonomuraea</taxon>
    </lineage>
</organism>
<evidence type="ECO:0000256" key="1">
    <source>
        <dbReference type="SAM" id="SignalP"/>
    </source>
</evidence>
<accession>A0ABW4TDQ4</accession>
<keyword evidence="4" id="KW-1185">Reference proteome</keyword>
<dbReference type="Pfam" id="PF03413">
    <property type="entry name" value="PepSY"/>
    <property type="match status" value="1"/>
</dbReference>
<comment type="caution">
    <text evidence="3">The sequence shown here is derived from an EMBL/GenBank/DDBJ whole genome shotgun (WGS) entry which is preliminary data.</text>
</comment>
<dbReference type="InterPro" id="IPR025711">
    <property type="entry name" value="PepSY"/>
</dbReference>
<keyword evidence="1" id="KW-0732">Signal</keyword>
<sequence>MNGGKRTKAIISAVFACSALLAAAACGSADTQSSAVKAAPAGLMSPSGMPADPSQEPGGMADLGKVGAAAMAAVEGSTILSVQAENDGQLWEVQLAGPDGTERVLEVDSSGKVVSEPRVKVTGEGEKERVMGIIKDAKVTFQDAVEKVSSAMPEGKIAHLSLDRYSDDTLVWDGDIVSPDGAWQGVKVDAKTGTVTKEG</sequence>
<gene>
    <name evidence="3" type="ORF">ACFSKW_48275</name>
</gene>
<name>A0ABW4TDQ4_9ACTN</name>
<dbReference type="EMBL" id="JBHUFV010000080">
    <property type="protein sequence ID" value="MFD1939285.1"/>
    <property type="molecule type" value="Genomic_DNA"/>
</dbReference>
<evidence type="ECO:0000313" key="4">
    <source>
        <dbReference type="Proteomes" id="UP001597368"/>
    </source>
</evidence>